<reference evidence="5 6" key="1">
    <citation type="submission" date="2021-04" db="EMBL/GenBank/DDBJ databases">
        <authorList>
            <person name="Rodrigo-Torres L."/>
            <person name="Arahal R. D."/>
            <person name="Lucena T."/>
        </authorList>
    </citation>
    <scope>NUCLEOTIDE SEQUENCE [LARGE SCALE GENOMIC DNA]</scope>
    <source>
        <strain evidence="5 6">CECT 9623</strain>
    </source>
</reference>
<evidence type="ECO:0000259" key="3">
    <source>
        <dbReference type="Pfam" id="PF03629"/>
    </source>
</evidence>
<sequence length="1059" mass="115210">MKHYLPYFFLVVLSFLSLSSLGQVTVEYPTDRSVFQRDKNNSATIYISGTYTKVVDRIEAKLTPINSQGTDKEWKTIATNPKGGFFSERLDDAKGGWYTLEVRAWKGDQMVGSYTVPHVGVGEVFLIAGQSNSQGYKDMGARGAQDDRVNCIRYNNTDAPRLYEDLPYPHFEHLDADSEIAPRGYSSWAWGKLGDNLAARLNVPILFYNVGWYGTAVRTWRESINGTGYSVYTGVPIEPSGMPYKNMRAVIQRYTPITGLRGVLWLQGEADNDVSTSTDSYAQDLKTVIEASRNESGKNISWVVSLTSYNNRKGSNQRVIEGQRKVINTVNNVFEGPSTDNIQIPRIDQEGVHFKDDGLVQLGDAWTQQLSDDFFSRSEPYQAVSPMKISSSCAGDGSLNLNADTENGRLNSFSWNNGQNSSSVRVGNGSYRAFARDDRGFYIFSPEIKVYESIQPNRPTISLEGSNPVCLGNTATLISSTSENIRWSTGSTSDRLPVTVGGEYFVTTQNMYGCEATSDKITMKVVTSPLPDKPKITASGGLTFCDGGEVKLTSDSKVKNVWSTGDENASITVKNSGDYTVRALDNAGCYSPASDVVAVKVNPLPAKPEIAVGGATTFCAGENVTLTSNYDTGNIWSNAATTKAIAITISGNFSLKQRDANGCESTSDVVNVKVNPLPATPTITAVRPTTFCDRDFTTLRSSEAFSYVWSNGNNNREIEIRESGDFTIAARDENGCVSPVSPVTKVVKNPLPATPVITADGPTTFCADLSVNLRSTAAAGFLWSNGAATQTLKVTTAGNYSVQTINEFKCYSDPSNRIETTTLALPPAPIVKALSATTFCDGDTITLQAINGDLFFWNNGEEGENISVFESGTFSARIKDDAGCFSPYSPEIAIDVKPSPSVPQIRQIGPFTLLAENNLSAGDHVWKLNENVLTENSGILKAVRSGSYVVNNTIVYSPTLTCFSDFSAPFSFFLDTTNPGFVAFPNPNSTGKLTVETLTNVTNAEVQVVDSRGVIHKTFKVAKFDRQHFFNLSGLSSGIYIVRIVSTTFTASQKLIIVQ</sequence>
<comment type="caution">
    <text evidence="5">The sequence shown here is derived from an EMBL/GenBank/DDBJ whole genome shotgun (WGS) entry which is preliminary data.</text>
</comment>
<accession>A0ABM8UTL3</accession>
<dbReference type="InterPro" id="IPR026444">
    <property type="entry name" value="Secre_tail"/>
</dbReference>
<dbReference type="SUPFAM" id="SSF52266">
    <property type="entry name" value="SGNH hydrolase"/>
    <property type="match status" value="1"/>
</dbReference>
<dbReference type="NCBIfam" id="TIGR04183">
    <property type="entry name" value="Por_Secre_tail"/>
    <property type="match status" value="1"/>
</dbReference>
<evidence type="ECO:0000256" key="1">
    <source>
        <dbReference type="ARBA" id="ARBA00022801"/>
    </source>
</evidence>
<dbReference type="InterPro" id="IPR005181">
    <property type="entry name" value="SASA"/>
</dbReference>
<dbReference type="InterPro" id="IPR052940">
    <property type="entry name" value="Carb_Esterase_6"/>
</dbReference>
<dbReference type="InterPro" id="IPR036514">
    <property type="entry name" value="SGNH_hydro_sf"/>
</dbReference>
<dbReference type="PANTHER" id="PTHR31988:SF19">
    <property type="entry name" value="9-O-ACETYL-N-ACETYLNEURAMINIC ACID DEACETYLASE-RELATED"/>
    <property type="match status" value="1"/>
</dbReference>
<name>A0ABM8UTL3_9BACT</name>
<keyword evidence="6" id="KW-1185">Reference proteome</keyword>
<keyword evidence="2" id="KW-0732">Signal</keyword>
<gene>
    <name evidence="5" type="ORF">DYBT9623_03658</name>
</gene>
<dbReference type="EMBL" id="CAJRAU010000005">
    <property type="protein sequence ID" value="CAG5071667.1"/>
    <property type="molecule type" value="Genomic_DNA"/>
</dbReference>
<evidence type="ECO:0000313" key="5">
    <source>
        <dbReference type="EMBL" id="CAG5071667.1"/>
    </source>
</evidence>
<dbReference type="Proteomes" id="UP000679725">
    <property type="component" value="Unassembled WGS sequence"/>
</dbReference>
<proteinExistence type="predicted"/>
<keyword evidence="1" id="KW-0378">Hydrolase</keyword>
<evidence type="ECO:0000256" key="2">
    <source>
        <dbReference type="SAM" id="SignalP"/>
    </source>
</evidence>
<dbReference type="Pfam" id="PF03629">
    <property type="entry name" value="SASA"/>
    <property type="match status" value="1"/>
</dbReference>
<organism evidence="5 6">
    <name type="scientific">Dyadobacter linearis</name>
    <dbReference type="NCBI Taxonomy" id="2823330"/>
    <lineage>
        <taxon>Bacteria</taxon>
        <taxon>Pseudomonadati</taxon>
        <taxon>Bacteroidota</taxon>
        <taxon>Cytophagia</taxon>
        <taxon>Cytophagales</taxon>
        <taxon>Spirosomataceae</taxon>
        <taxon>Dyadobacter</taxon>
    </lineage>
</organism>
<dbReference type="Pfam" id="PF18962">
    <property type="entry name" value="Por_Secre_tail"/>
    <property type="match status" value="1"/>
</dbReference>
<feature type="signal peptide" evidence="2">
    <location>
        <begin position="1"/>
        <end position="22"/>
    </location>
</feature>
<feature type="domain" description="Secretion system C-terminal sorting" evidence="4">
    <location>
        <begin position="984"/>
        <end position="1057"/>
    </location>
</feature>
<evidence type="ECO:0000259" key="4">
    <source>
        <dbReference type="Pfam" id="PF18962"/>
    </source>
</evidence>
<evidence type="ECO:0000313" key="6">
    <source>
        <dbReference type="Proteomes" id="UP000679725"/>
    </source>
</evidence>
<evidence type="ECO:0008006" key="7">
    <source>
        <dbReference type="Google" id="ProtNLM"/>
    </source>
</evidence>
<dbReference type="Gene3D" id="3.40.50.1110">
    <property type="entry name" value="SGNH hydrolase"/>
    <property type="match status" value="1"/>
</dbReference>
<feature type="chain" id="PRO_5047316272" description="Por secretion system C-terminal sorting domain-containing protein" evidence="2">
    <location>
        <begin position="23"/>
        <end position="1059"/>
    </location>
</feature>
<protein>
    <recommendedName>
        <fullName evidence="7">Por secretion system C-terminal sorting domain-containing protein</fullName>
    </recommendedName>
</protein>
<dbReference type="RefSeq" id="WP_215234966.1">
    <property type="nucleotide sequence ID" value="NZ_CAJRAU010000005.1"/>
</dbReference>
<feature type="domain" description="Sialate O-acetylesterase" evidence="3">
    <location>
        <begin position="123"/>
        <end position="369"/>
    </location>
</feature>
<dbReference type="PANTHER" id="PTHR31988">
    <property type="entry name" value="ESTERASE, PUTATIVE (DUF303)-RELATED"/>
    <property type="match status" value="1"/>
</dbReference>